<protein>
    <submittedName>
        <fullName evidence="1">Uncharacterized protein</fullName>
    </submittedName>
</protein>
<accession>I4VSX1</accession>
<proteinExistence type="predicted"/>
<dbReference type="RefSeq" id="WP_007080818.1">
    <property type="nucleotide sequence ID" value="NZ_AJXU01000028.1"/>
</dbReference>
<name>I4VSX1_9GAMM</name>
<dbReference type="AlphaFoldDB" id="I4VSX1"/>
<evidence type="ECO:0000313" key="2">
    <source>
        <dbReference type="Proteomes" id="UP000004210"/>
    </source>
</evidence>
<organism evidence="1 2">
    <name type="scientific">Rhodanobacter fulvus Jip2</name>
    <dbReference type="NCBI Taxonomy" id="1163408"/>
    <lineage>
        <taxon>Bacteria</taxon>
        <taxon>Pseudomonadati</taxon>
        <taxon>Pseudomonadota</taxon>
        <taxon>Gammaproteobacteria</taxon>
        <taxon>Lysobacterales</taxon>
        <taxon>Rhodanobacteraceae</taxon>
        <taxon>Rhodanobacter</taxon>
    </lineage>
</organism>
<dbReference type="EMBL" id="AJXU01000028">
    <property type="protein sequence ID" value="EIL90312.1"/>
    <property type="molecule type" value="Genomic_DNA"/>
</dbReference>
<gene>
    <name evidence="1" type="ORF">UU9_05889</name>
</gene>
<evidence type="ECO:0000313" key="1">
    <source>
        <dbReference type="EMBL" id="EIL90312.1"/>
    </source>
</evidence>
<reference evidence="1 2" key="1">
    <citation type="journal article" date="2012" name="J. Bacteriol.">
        <title>Genome sequences for six rhodanobacter strains, isolated from soils and the terrestrial subsurface, with variable denitrification capabilities.</title>
        <authorList>
            <person name="Kostka J.E."/>
            <person name="Green S.J."/>
            <person name="Rishishwar L."/>
            <person name="Prakash O."/>
            <person name="Katz L.S."/>
            <person name="Marino-Ramirez L."/>
            <person name="Jordan I.K."/>
            <person name="Munk C."/>
            <person name="Ivanova N."/>
            <person name="Mikhailova N."/>
            <person name="Watson D.B."/>
            <person name="Brown S.D."/>
            <person name="Palumbo A.V."/>
            <person name="Brooks S.C."/>
        </authorList>
    </citation>
    <scope>NUCLEOTIDE SEQUENCE [LARGE SCALE GENOMIC DNA]</scope>
    <source>
        <strain evidence="2">Jip2T</strain>
    </source>
</reference>
<sequence>MFKVALALTATGICWAVHDVWAGLPWQGLGILGACVAGALRLIGAELVDLPRTYLLAAAAVTLGGFGHFYWETPFLDVERQQALSALTTTFLDIALESPPYEHPHQVRELALQGVGFCSQQPLADAQATAVEAMKLAYEPPALSIIERVATPQIPEPDPSRCLQAYRQLRPQFPADFKGAEFANPWLSRVLASGR</sequence>
<dbReference type="Proteomes" id="UP000004210">
    <property type="component" value="Unassembled WGS sequence"/>
</dbReference>
<dbReference type="PROSITE" id="PS51257">
    <property type="entry name" value="PROKAR_LIPOPROTEIN"/>
    <property type="match status" value="1"/>
</dbReference>
<keyword evidence="2" id="KW-1185">Reference proteome</keyword>
<dbReference type="OrthoDB" id="9850279at2"/>
<comment type="caution">
    <text evidence="1">The sequence shown here is derived from an EMBL/GenBank/DDBJ whole genome shotgun (WGS) entry which is preliminary data.</text>
</comment>